<dbReference type="PROSITE" id="PS51257">
    <property type="entry name" value="PROKAR_LIPOPROTEIN"/>
    <property type="match status" value="1"/>
</dbReference>
<dbReference type="InterPro" id="IPR039426">
    <property type="entry name" value="TonB-dep_rcpt-like"/>
</dbReference>
<dbReference type="GO" id="GO:0009279">
    <property type="term" value="C:cell outer membrane"/>
    <property type="evidence" value="ECO:0007669"/>
    <property type="project" value="UniProtKB-SubCell"/>
</dbReference>
<keyword evidence="5 7" id="KW-0472">Membrane</keyword>
<dbReference type="AlphaFoldDB" id="A0A5C7AA79"/>
<sequence length="1062" mass="116938">MKKFIYLLAVALLVSVGCVYAQQVKIISGRVVSTADGVGIPGVNIMLKGSSSGVISLAEGAFELEVTESPVTLIVSFIGFKTQEIQVEAPKENMVVSLEEDEFALEGVTVLSTGFQELPAERATGSFAGLDQDMVDRRVSTNIVDRLEDVTPGLLFNRDQSNVGPGESISIRGTATLLSSREPLIVVDNLAYDGPLSGINPNDVASVTVLKDAAAASIWGARAGNGVIVITTKKGTYDSPLRVNLTANVTSFQEVDPFYDPKMKISNLVDKQIELYEAGYYKGQLGSRRNPLVAPVAESLYAFDKGFISEQELASQLEAYRNSDVRQDLQDQVNRRALNQQYAVNLSGGGQRNKYVFSLGWDDNLSSNVANDNSRLTLSTQQNWKLAKEKLQVGVGMYWVQAKSHNGLPNLSNFFPYDRLVDGQGNHLAVPKGYSNRFKESVSGLGLLDWDYVPLDEIGLVEVDTRSNDMRMNASLGYRILPGLNASLNYQYWTNSRRTEELAPVESFTTRDLINNYTEIGQDGGMTYHVPLGGVLDQGFSDSYSHNLRGQLTYEEQWNGGHQLNLFGGFEVKSQKGGSYSTRSYGYDDVTGTSQPVDYLTRRVQLASGYSRNIPFSEGFSGTINRFVSGFANMGYTYQNRYLLNASVRKDASNLFGVNTNQKAVPLWSAGLGWILSAEEFMKSSRVEFLKLRASYGFNGNTNPNATALTTAYYYGAGTNTLAGLSSLRITSPPNPHLRWERIKIVNVGLDYELLSGRLSGSVEYYSKQGLDLLGARPLFPSSGLIEATLNYASTQTNGWDIVLNSKNLTGDFSWETALFYSAVNEKVTAFDREPTASQLLNYSPDAPTPYQGNPLFGIYSYSFAGLDPDTGDPLGYLDGEPSADYAQLINLATPESLVFHGSGRPTGFGAIRNTFRYRGWDLSVNISYRMGYYIRRGGVSFDDLNRGELVHENYEKRWQNPGDEQFTQVPSDSGGVNSLRSRFYLRSSSLVMKGDHVRLQDIRLAYSWGSTGTTGLVKNMEAYLYVNNLGILWKAADEVRDPDYPSSQALGSASLGIRMSF</sequence>
<dbReference type="SUPFAM" id="SSF56935">
    <property type="entry name" value="Porins"/>
    <property type="match status" value="1"/>
</dbReference>
<dbReference type="InterPro" id="IPR023997">
    <property type="entry name" value="TonB-dep_OMP_SusC/RagA_CS"/>
</dbReference>
<dbReference type="NCBIfam" id="TIGR04056">
    <property type="entry name" value="OMP_RagA_SusC"/>
    <property type="match status" value="1"/>
</dbReference>
<evidence type="ECO:0000256" key="4">
    <source>
        <dbReference type="ARBA" id="ARBA00022692"/>
    </source>
</evidence>
<keyword evidence="2 7" id="KW-0813">Transport</keyword>
<feature type="domain" description="TonB-dependent receptor plug" evidence="9">
    <location>
        <begin position="122"/>
        <end position="227"/>
    </location>
</feature>
<dbReference type="InterPro" id="IPR036942">
    <property type="entry name" value="Beta-barrel_TonB_sf"/>
</dbReference>
<dbReference type="EMBL" id="VORW01000020">
    <property type="protein sequence ID" value="TXE04747.1"/>
    <property type="molecule type" value="Genomic_DNA"/>
</dbReference>
<evidence type="ECO:0000256" key="3">
    <source>
        <dbReference type="ARBA" id="ARBA00022452"/>
    </source>
</evidence>
<dbReference type="OrthoDB" id="9768177at2"/>
<evidence type="ECO:0000256" key="8">
    <source>
        <dbReference type="SAM" id="SignalP"/>
    </source>
</evidence>
<keyword evidence="4 7" id="KW-0812">Transmembrane</keyword>
<name>A0A5C7AA79_9BACT</name>
<dbReference type="Pfam" id="PF13715">
    <property type="entry name" value="CarbopepD_reg_2"/>
    <property type="match status" value="1"/>
</dbReference>
<dbReference type="RefSeq" id="WP_146920272.1">
    <property type="nucleotide sequence ID" value="NZ_VORW01000020.1"/>
</dbReference>
<dbReference type="InterPro" id="IPR012910">
    <property type="entry name" value="Plug_dom"/>
</dbReference>
<dbReference type="SUPFAM" id="SSF49464">
    <property type="entry name" value="Carboxypeptidase regulatory domain-like"/>
    <property type="match status" value="1"/>
</dbReference>
<dbReference type="Gene3D" id="2.170.130.10">
    <property type="entry name" value="TonB-dependent receptor, plug domain"/>
    <property type="match status" value="1"/>
</dbReference>
<gene>
    <name evidence="10" type="ORF">ESV85_18580</name>
</gene>
<dbReference type="InterPro" id="IPR037066">
    <property type="entry name" value="Plug_dom_sf"/>
</dbReference>
<dbReference type="NCBIfam" id="TIGR04057">
    <property type="entry name" value="SusC_RagA_signa"/>
    <property type="match status" value="1"/>
</dbReference>
<evidence type="ECO:0000256" key="1">
    <source>
        <dbReference type="ARBA" id="ARBA00004571"/>
    </source>
</evidence>
<dbReference type="Proteomes" id="UP000321935">
    <property type="component" value="Unassembled WGS sequence"/>
</dbReference>
<dbReference type="InterPro" id="IPR008969">
    <property type="entry name" value="CarboxyPept-like_regulatory"/>
</dbReference>
<evidence type="ECO:0000256" key="6">
    <source>
        <dbReference type="ARBA" id="ARBA00023237"/>
    </source>
</evidence>
<proteinExistence type="inferred from homology"/>
<reference evidence="10 11" key="1">
    <citation type="submission" date="2019-08" db="EMBL/GenBank/DDBJ databases">
        <title>Genomes sequence of Algoriphagus aquimarinus ACAM450.</title>
        <authorList>
            <person name="Bowman J.P."/>
        </authorList>
    </citation>
    <scope>NUCLEOTIDE SEQUENCE [LARGE SCALE GENOMIC DNA]</scope>
    <source>
        <strain evidence="10 11">ACAM 450</strain>
    </source>
</reference>
<comment type="similarity">
    <text evidence="7">Belongs to the TonB-dependent receptor family.</text>
</comment>
<feature type="chain" id="PRO_5022685678" evidence="8">
    <location>
        <begin position="22"/>
        <end position="1062"/>
    </location>
</feature>
<dbReference type="InterPro" id="IPR023996">
    <property type="entry name" value="TonB-dep_OMP_SusC/RagA"/>
</dbReference>
<accession>A0A5C7AA79</accession>
<dbReference type="Gene3D" id="2.60.40.1120">
    <property type="entry name" value="Carboxypeptidase-like, regulatory domain"/>
    <property type="match status" value="1"/>
</dbReference>
<feature type="signal peptide" evidence="8">
    <location>
        <begin position="1"/>
        <end position="21"/>
    </location>
</feature>
<evidence type="ECO:0000259" key="9">
    <source>
        <dbReference type="Pfam" id="PF07715"/>
    </source>
</evidence>
<comment type="caution">
    <text evidence="10">The sequence shown here is derived from an EMBL/GenBank/DDBJ whole genome shotgun (WGS) entry which is preliminary data.</text>
</comment>
<protein>
    <submittedName>
        <fullName evidence="10">SusC/RagA family TonB-linked outer membrane protein</fullName>
    </submittedName>
</protein>
<keyword evidence="3 7" id="KW-1134">Transmembrane beta strand</keyword>
<keyword evidence="8" id="KW-0732">Signal</keyword>
<keyword evidence="6 7" id="KW-0998">Cell outer membrane</keyword>
<comment type="subcellular location">
    <subcellularLocation>
        <location evidence="1 7">Cell outer membrane</location>
        <topology evidence="1 7">Multi-pass membrane protein</topology>
    </subcellularLocation>
</comment>
<dbReference type="PROSITE" id="PS52016">
    <property type="entry name" value="TONB_DEPENDENT_REC_3"/>
    <property type="match status" value="1"/>
</dbReference>
<evidence type="ECO:0000256" key="7">
    <source>
        <dbReference type="PROSITE-ProRule" id="PRU01360"/>
    </source>
</evidence>
<dbReference type="Gene3D" id="2.40.170.20">
    <property type="entry name" value="TonB-dependent receptor, beta-barrel domain"/>
    <property type="match status" value="1"/>
</dbReference>
<dbReference type="Pfam" id="PF07715">
    <property type="entry name" value="Plug"/>
    <property type="match status" value="1"/>
</dbReference>
<evidence type="ECO:0000313" key="10">
    <source>
        <dbReference type="EMBL" id="TXE04747.1"/>
    </source>
</evidence>
<evidence type="ECO:0000256" key="2">
    <source>
        <dbReference type="ARBA" id="ARBA00022448"/>
    </source>
</evidence>
<evidence type="ECO:0000313" key="11">
    <source>
        <dbReference type="Proteomes" id="UP000321935"/>
    </source>
</evidence>
<evidence type="ECO:0000256" key="5">
    <source>
        <dbReference type="ARBA" id="ARBA00023136"/>
    </source>
</evidence>
<organism evidence="10 11">
    <name type="scientific">Algoriphagus aquimarinus</name>
    <dbReference type="NCBI Taxonomy" id="237018"/>
    <lineage>
        <taxon>Bacteria</taxon>
        <taxon>Pseudomonadati</taxon>
        <taxon>Bacteroidota</taxon>
        <taxon>Cytophagia</taxon>
        <taxon>Cytophagales</taxon>
        <taxon>Cyclobacteriaceae</taxon>
        <taxon>Algoriphagus</taxon>
    </lineage>
</organism>